<gene>
    <name evidence="5" type="ORF">FHX64_002918</name>
</gene>
<dbReference type="HAMAP" id="MF_00929">
    <property type="entry name" value="Cellobiose_2_epim"/>
    <property type="match status" value="1"/>
</dbReference>
<dbReference type="Proteomes" id="UP000544222">
    <property type="component" value="Unassembled WGS sequence"/>
</dbReference>
<comment type="function">
    <text evidence="4">Catalyzes the reversible epimerization of cellobiose to 4-O-beta-D-glucopyranosyl-D-mannose (Glc-Man).</text>
</comment>
<dbReference type="InterPro" id="IPR008928">
    <property type="entry name" value="6-hairpin_glycosidase_sf"/>
</dbReference>
<evidence type="ECO:0000256" key="2">
    <source>
        <dbReference type="ARBA" id="ARBA00008558"/>
    </source>
</evidence>
<proteinExistence type="inferred from homology"/>
<dbReference type="PANTHER" id="PTHR15108">
    <property type="entry name" value="N-ACYLGLUCOSAMINE-2-EPIMERASE"/>
    <property type="match status" value="1"/>
</dbReference>
<sequence length="394" mass="45871">MTNEAFKTDLTKELKDNIIPYWMTKAKDLHHGGFIGQIDGNETPYPDAPKGAILHARILWTFSAAYSLLQDPKYLEIANETQAYFLNHFMDHSFDGVYWLIDSNGHPLDTKKQMYAQGFAMYGLSEHARVTRNQQSLDEAIKLYHLIEEKSFDRQRNGYFEAFTQDWKDIPDMRLSLKDANEKKTMNTHLHILEAYTNLFRVWTSDVLKTSLDNLINLFLDYFIDPETGHLNLFFDEKWNKKEGVISYGHEIETSWLLHEAAIVLGDKALQTKVEKALPKIIKAAREGIQPDGSLLYELNTQTGEIDSERHWWVQAENVVGLWKAYKLFGMEQYKEEALACWNYIQQHTIDHEHGEWVWSTFADGSVNRAGDKAGFWKCPYHNSRMCIEIIQDM</sequence>
<dbReference type="SUPFAM" id="SSF48208">
    <property type="entry name" value="Six-hairpin glycosidases"/>
    <property type="match status" value="1"/>
</dbReference>
<accession>A0A7W5H3D4</accession>
<dbReference type="EC" id="5.1.3.11" evidence="4"/>
<protein>
    <recommendedName>
        <fullName evidence="4">Cellobiose 2-epimerase</fullName>
        <shortName evidence="4">CE</shortName>
        <ecNumber evidence="4">5.1.3.11</ecNumber>
    </recommendedName>
</protein>
<dbReference type="InterPro" id="IPR012341">
    <property type="entry name" value="6hp_glycosidase-like_sf"/>
</dbReference>
<comment type="caution">
    <text evidence="5">The sequence shown here is derived from an EMBL/GenBank/DDBJ whole genome shotgun (WGS) entry which is preliminary data.</text>
</comment>
<name>A0A7W5H3D4_9PORP</name>
<dbReference type="Pfam" id="PF07221">
    <property type="entry name" value="GlcNAc_2-epim"/>
    <property type="match status" value="1"/>
</dbReference>
<keyword evidence="3 4" id="KW-0413">Isomerase</keyword>
<keyword evidence="6" id="KW-1185">Reference proteome</keyword>
<dbReference type="EMBL" id="JACHYB010000002">
    <property type="protein sequence ID" value="MBB3188720.1"/>
    <property type="molecule type" value="Genomic_DNA"/>
</dbReference>
<dbReference type="RefSeq" id="WP_183414443.1">
    <property type="nucleotide sequence ID" value="NZ_JACHYB010000002.1"/>
</dbReference>
<organism evidence="5 6">
    <name type="scientific">Microbacter margulisiae</name>
    <dbReference type="NCBI Taxonomy" id="1350067"/>
    <lineage>
        <taxon>Bacteria</taxon>
        <taxon>Pseudomonadati</taxon>
        <taxon>Bacteroidota</taxon>
        <taxon>Bacteroidia</taxon>
        <taxon>Bacteroidales</taxon>
        <taxon>Porphyromonadaceae</taxon>
        <taxon>Microbacter</taxon>
    </lineage>
</organism>
<dbReference type="Gene3D" id="1.50.10.10">
    <property type="match status" value="1"/>
</dbReference>
<comment type="similarity">
    <text evidence="4">Belongs to the cellobiose 2-epimerase family.</text>
</comment>
<reference evidence="5 6" key="1">
    <citation type="submission" date="2020-08" db="EMBL/GenBank/DDBJ databases">
        <title>Genomic Encyclopedia of Type Strains, Phase IV (KMG-IV): sequencing the most valuable type-strain genomes for metagenomic binning, comparative biology and taxonomic classification.</title>
        <authorList>
            <person name="Goeker M."/>
        </authorList>
    </citation>
    <scope>NUCLEOTIDE SEQUENCE [LARGE SCALE GENOMIC DNA]</scope>
    <source>
        <strain evidence="5 6">DSM 27471</strain>
    </source>
</reference>
<evidence type="ECO:0000313" key="5">
    <source>
        <dbReference type="EMBL" id="MBB3188720.1"/>
    </source>
</evidence>
<evidence type="ECO:0000313" key="6">
    <source>
        <dbReference type="Proteomes" id="UP000544222"/>
    </source>
</evidence>
<dbReference type="GO" id="GO:0005975">
    <property type="term" value="P:carbohydrate metabolic process"/>
    <property type="evidence" value="ECO:0007669"/>
    <property type="project" value="InterPro"/>
</dbReference>
<comment type="similarity">
    <text evidence="2">Belongs to the N-acylglucosamine 2-epimerase family.</text>
</comment>
<dbReference type="InterPro" id="IPR010819">
    <property type="entry name" value="AGE/CE"/>
</dbReference>
<dbReference type="AlphaFoldDB" id="A0A7W5H3D4"/>
<comment type="catalytic activity">
    <reaction evidence="1 4">
        <text>D-cellobiose = beta-D-glucosyl-(1-&gt;4)-D-mannopyranose</text>
        <dbReference type="Rhea" id="RHEA:23384"/>
        <dbReference type="ChEBI" id="CHEBI:17057"/>
        <dbReference type="ChEBI" id="CHEBI:47931"/>
        <dbReference type="EC" id="5.1.3.11"/>
    </reaction>
</comment>
<dbReference type="GO" id="GO:0047736">
    <property type="term" value="F:cellobiose epimerase activity"/>
    <property type="evidence" value="ECO:0007669"/>
    <property type="project" value="UniProtKB-UniRule"/>
</dbReference>
<evidence type="ECO:0000256" key="3">
    <source>
        <dbReference type="ARBA" id="ARBA00023235"/>
    </source>
</evidence>
<evidence type="ECO:0000256" key="4">
    <source>
        <dbReference type="HAMAP-Rule" id="MF_00929"/>
    </source>
</evidence>
<dbReference type="InterPro" id="IPR028584">
    <property type="entry name" value="Cellobiose_2_epim"/>
</dbReference>
<evidence type="ECO:0000256" key="1">
    <source>
        <dbReference type="ARBA" id="ARBA00001470"/>
    </source>
</evidence>